<organism evidence="4 5">
    <name type="scientific">Enhydrobacter aerosaccus</name>
    <dbReference type="NCBI Taxonomy" id="225324"/>
    <lineage>
        <taxon>Bacteria</taxon>
        <taxon>Pseudomonadati</taxon>
        <taxon>Pseudomonadota</taxon>
        <taxon>Alphaproteobacteria</taxon>
        <taxon>Hyphomicrobiales</taxon>
        <taxon>Enhydrobacter</taxon>
    </lineage>
</organism>
<dbReference type="GO" id="GO:0003955">
    <property type="term" value="F:NAD(P)H dehydrogenase (quinone) activity"/>
    <property type="evidence" value="ECO:0007669"/>
    <property type="project" value="TreeGrafter"/>
</dbReference>
<reference evidence="5" key="1">
    <citation type="submission" date="2017-02" db="EMBL/GenBank/DDBJ databases">
        <authorList>
            <person name="Varghese N."/>
            <person name="Submissions S."/>
        </authorList>
    </citation>
    <scope>NUCLEOTIDE SEQUENCE [LARGE SCALE GENOMIC DNA]</scope>
    <source>
        <strain evidence="5">ATCC 27094</strain>
    </source>
</reference>
<evidence type="ECO:0000313" key="4">
    <source>
        <dbReference type="EMBL" id="SJZ32814.1"/>
    </source>
</evidence>
<dbReference type="Gene3D" id="3.40.50.360">
    <property type="match status" value="1"/>
</dbReference>
<name>A0A1T4JRR1_9HYPH</name>
<dbReference type="InterPro" id="IPR003680">
    <property type="entry name" value="Flavodoxin_fold"/>
</dbReference>
<keyword evidence="5" id="KW-1185">Reference proteome</keyword>
<accession>A0A1T4JRR1</accession>
<dbReference type="PANTHER" id="PTHR10204:SF34">
    <property type="entry name" value="NAD(P)H DEHYDROGENASE [QUINONE] 1 ISOFORM 1"/>
    <property type="match status" value="1"/>
</dbReference>
<feature type="domain" description="Flavodoxin-like fold" evidence="3">
    <location>
        <begin position="7"/>
        <end position="190"/>
    </location>
</feature>
<dbReference type="OrthoDB" id="9798454at2"/>
<evidence type="ECO:0000256" key="1">
    <source>
        <dbReference type="ARBA" id="ARBA00006252"/>
    </source>
</evidence>
<dbReference type="GO" id="GO:0005829">
    <property type="term" value="C:cytosol"/>
    <property type="evidence" value="ECO:0007669"/>
    <property type="project" value="TreeGrafter"/>
</dbReference>
<dbReference type="InterPro" id="IPR029039">
    <property type="entry name" value="Flavoprotein-like_sf"/>
</dbReference>
<dbReference type="Pfam" id="PF02525">
    <property type="entry name" value="Flavodoxin_2"/>
    <property type="match status" value="1"/>
</dbReference>
<evidence type="ECO:0000259" key="3">
    <source>
        <dbReference type="Pfam" id="PF02525"/>
    </source>
</evidence>
<dbReference type="SUPFAM" id="SSF52218">
    <property type="entry name" value="Flavoproteins"/>
    <property type="match status" value="1"/>
</dbReference>
<dbReference type="InterPro" id="IPR051545">
    <property type="entry name" value="NAD(P)H_dehydrogenase_qn"/>
</dbReference>
<dbReference type="RefSeq" id="WP_085932133.1">
    <property type="nucleotide sequence ID" value="NZ_FUWJ01000001.1"/>
</dbReference>
<dbReference type="STRING" id="225324.SAMN02745126_00389"/>
<comment type="similarity">
    <text evidence="1">Belongs to the NAD(P)H dehydrogenase (quinone) family.</text>
</comment>
<protein>
    <submittedName>
        <fullName evidence="4">Putative NADPH-quinone reductase (Modulator of drug activity B)</fullName>
    </submittedName>
</protein>
<gene>
    <name evidence="4" type="ORF">SAMN02745126_00389</name>
</gene>
<sequence length="197" mass="21757">MSRPVRTILILNGHPDAKSKGLCHALATTYGEGAREAGRTVQQLDVAGLDFGFVSSQAEYEKGTPPLDIAAAQDQIRTADHLVVIYPMWLGDMPAILKAFLEQTLRPGFAFTYRPNGFPQKHLTGRSARIIVTMGMPAAVYRWFYRAHGLKNLKRNILRFVGFGPVHATLLGSVGTCGKEKIQRRLAEVKELGRRGI</sequence>
<evidence type="ECO:0000256" key="2">
    <source>
        <dbReference type="ARBA" id="ARBA00023002"/>
    </source>
</evidence>
<dbReference type="EMBL" id="FUWJ01000001">
    <property type="protein sequence ID" value="SJZ32814.1"/>
    <property type="molecule type" value="Genomic_DNA"/>
</dbReference>
<dbReference type="PANTHER" id="PTHR10204">
    <property type="entry name" value="NAD P H OXIDOREDUCTASE-RELATED"/>
    <property type="match status" value="1"/>
</dbReference>
<dbReference type="AlphaFoldDB" id="A0A1T4JRR1"/>
<evidence type="ECO:0000313" key="5">
    <source>
        <dbReference type="Proteomes" id="UP000190092"/>
    </source>
</evidence>
<proteinExistence type="inferred from homology"/>
<keyword evidence="2" id="KW-0560">Oxidoreductase</keyword>
<dbReference type="Proteomes" id="UP000190092">
    <property type="component" value="Unassembled WGS sequence"/>
</dbReference>